<dbReference type="Proteomes" id="UP000631114">
    <property type="component" value="Unassembled WGS sequence"/>
</dbReference>
<dbReference type="AlphaFoldDB" id="A0A835IRD8"/>
<keyword evidence="2" id="KW-1185">Reference proteome</keyword>
<reference evidence="1 2" key="1">
    <citation type="submission" date="2020-10" db="EMBL/GenBank/DDBJ databases">
        <title>The Coptis chinensis genome and diversification of protoberbering-type alkaloids.</title>
        <authorList>
            <person name="Wang B."/>
            <person name="Shu S."/>
            <person name="Song C."/>
            <person name="Liu Y."/>
        </authorList>
    </citation>
    <scope>NUCLEOTIDE SEQUENCE [LARGE SCALE GENOMIC DNA]</scope>
    <source>
        <strain evidence="1">HL-2020</strain>
        <tissue evidence="1">Leaf</tissue>
    </source>
</reference>
<evidence type="ECO:0000313" key="1">
    <source>
        <dbReference type="EMBL" id="KAF9622004.1"/>
    </source>
</evidence>
<accession>A0A835IRD8</accession>
<name>A0A835IRD8_9MAGN</name>
<organism evidence="1 2">
    <name type="scientific">Coptis chinensis</name>
    <dbReference type="NCBI Taxonomy" id="261450"/>
    <lineage>
        <taxon>Eukaryota</taxon>
        <taxon>Viridiplantae</taxon>
        <taxon>Streptophyta</taxon>
        <taxon>Embryophyta</taxon>
        <taxon>Tracheophyta</taxon>
        <taxon>Spermatophyta</taxon>
        <taxon>Magnoliopsida</taxon>
        <taxon>Ranunculales</taxon>
        <taxon>Ranunculaceae</taxon>
        <taxon>Coptidoideae</taxon>
        <taxon>Coptis</taxon>
    </lineage>
</organism>
<evidence type="ECO:0000313" key="2">
    <source>
        <dbReference type="Proteomes" id="UP000631114"/>
    </source>
</evidence>
<sequence>MPFGYTISSIAGLILLCLWISWQGIAKEGILLRFDLMNISAMGSIVVKAGDILIVPLPDAWENSWSSLTLTSTRKFVGA</sequence>
<protein>
    <submittedName>
        <fullName evidence="1">Uncharacterized protein</fullName>
    </submittedName>
</protein>
<gene>
    <name evidence="1" type="ORF">IFM89_029224</name>
</gene>
<dbReference type="EMBL" id="JADFTS010000002">
    <property type="protein sequence ID" value="KAF9622004.1"/>
    <property type="molecule type" value="Genomic_DNA"/>
</dbReference>
<comment type="caution">
    <text evidence="1">The sequence shown here is derived from an EMBL/GenBank/DDBJ whole genome shotgun (WGS) entry which is preliminary data.</text>
</comment>
<proteinExistence type="predicted"/>